<feature type="domain" description="PAC" evidence="5">
    <location>
        <begin position="129"/>
        <end position="186"/>
    </location>
</feature>
<accession>A0A2U2BBM3</accession>
<dbReference type="InterPro" id="IPR004089">
    <property type="entry name" value="MCPsignal_dom"/>
</dbReference>
<sequence length="339" mass="37988">MLYYFLILCLIPPFAWGYFTQKKKSKKLSKKLQKQQAEIEVLKQKAAAKTETTPSDASQKQMELLSIVATQTENAIMIMDTEGNIEWLNDGFTRMYGYTYEEFIATRGSNIRQTSFSGIIDERLRRCKTSGEPVFYDAPNTTRDGREIWTHTTLTPIFNDEGEVIYLATIDTDIHRRKTAADVLLNELSLLRERLNLLAIHQEKVTGVISELLTNQEKSGREVEATHQIVGFINEVADRIKIMGLNASIEAAGIGYNGKNKGAGAGFRVLSGEIIKMSEETKKQSAEIGNVVGRLSSSFDIIAHGKKDVESATHKYLENISLLEDGLLKVEEVAETLNE</sequence>
<keyword evidence="7" id="KW-1185">Reference proteome</keyword>
<dbReference type="OrthoDB" id="1120715at2"/>
<dbReference type="PROSITE" id="PS50112">
    <property type="entry name" value="PAS"/>
    <property type="match status" value="1"/>
</dbReference>
<dbReference type="NCBIfam" id="TIGR00229">
    <property type="entry name" value="sensory_box"/>
    <property type="match status" value="1"/>
</dbReference>
<dbReference type="CDD" id="cd00130">
    <property type="entry name" value="PAS"/>
    <property type="match status" value="1"/>
</dbReference>
<evidence type="ECO:0000259" key="3">
    <source>
        <dbReference type="PROSITE" id="PS50111"/>
    </source>
</evidence>
<keyword evidence="1" id="KW-0807">Transducer</keyword>
<reference evidence="6 7" key="1">
    <citation type="submission" date="2018-05" db="EMBL/GenBank/DDBJ databases">
        <title>Marinilabilia rubrum sp. nov., isolated from saltern sediment.</title>
        <authorList>
            <person name="Zhang R."/>
        </authorList>
    </citation>
    <scope>NUCLEOTIDE SEQUENCE [LARGE SCALE GENOMIC DNA]</scope>
    <source>
        <strain evidence="6 7">WTE16</strain>
    </source>
</reference>
<dbReference type="Pfam" id="PF00015">
    <property type="entry name" value="MCPsignal"/>
    <property type="match status" value="1"/>
</dbReference>
<dbReference type="GO" id="GO:0007165">
    <property type="term" value="P:signal transduction"/>
    <property type="evidence" value="ECO:0007669"/>
    <property type="project" value="UniProtKB-KW"/>
</dbReference>
<gene>
    <name evidence="6" type="ORF">DDZ16_05960</name>
</gene>
<organism evidence="6 7">
    <name type="scientific">Marinilabilia rubra</name>
    <dbReference type="NCBI Taxonomy" id="2162893"/>
    <lineage>
        <taxon>Bacteria</taxon>
        <taxon>Pseudomonadati</taxon>
        <taxon>Bacteroidota</taxon>
        <taxon>Bacteroidia</taxon>
        <taxon>Marinilabiliales</taxon>
        <taxon>Marinilabiliaceae</taxon>
        <taxon>Marinilabilia</taxon>
    </lineage>
</organism>
<dbReference type="EMBL" id="QEWP01000003">
    <property type="protein sequence ID" value="PWE00472.1"/>
    <property type="molecule type" value="Genomic_DNA"/>
</dbReference>
<keyword evidence="2" id="KW-0175">Coiled coil</keyword>
<dbReference type="RefSeq" id="WP_109263511.1">
    <property type="nucleotide sequence ID" value="NZ_QEWP01000003.1"/>
</dbReference>
<evidence type="ECO:0008006" key="8">
    <source>
        <dbReference type="Google" id="ProtNLM"/>
    </source>
</evidence>
<protein>
    <recommendedName>
        <fullName evidence="8">Chemotaxis protein</fullName>
    </recommendedName>
</protein>
<name>A0A2U2BBM3_9BACT</name>
<evidence type="ECO:0000259" key="4">
    <source>
        <dbReference type="PROSITE" id="PS50112"/>
    </source>
</evidence>
<evidence type="ECO:0000256" key="1">
    <source>
        <dbReference type="PROSITE-ProRule" id="PRU00284"/>
    </source>
</evidence>
<dbReference type="Gene3D" id="6.10.250.3200">
    <property type="match status" value="1"/>
</dbReference>
<evidence type="ECO:0000259" key="5">
    <source>
        <dbReference type="PROSITE" id="PS50113"/>
    </source>
</evidence>
<dbReference type="Proteomes" id="UP000244956">
    <property type="component" value="Unassembled WGS sequence"/>
</dbReference>
<dbReference type="SUPFAM" id="SSF58104">
    <property type="entry name" value="Methyl-accepting chemotaxis protein (MCP) signaling domain"/>
    <property type="match status" value="1"/>
</dbReference>
<evidence type="ECO:0000256" key="2">
    <source>
        <dbReference type="SAM" id="Coils"/>
    </source>
</evidence>
<evidence type="ECO:0000313" key="6">
    <source>
        <dbReference type="EMBL" id="PWE00472.1"/>
    </source>
</evidence>
<dbReference type="AlphaFoldDB" id="A0A2U2BBM3"/>
<feature type="coiled-coil region" evidence="2">
    <location>
        <begin position="25"/>
        <end position="52"/>
    </location>
</feature>
<evidence type="ECO:0000313" key="7">
    <source>
        <dbReference type="Proteomes" id="UP000244956"/>
    </source>
</evidence>
<dbReference type="Pfam" id="PF13426">
    <property type="entry name" value="PAS_9"/>
    <property type="match status" value="1"/>
</dbReference>
<comment type="caution">
    <text evidence="6">The sequence shown here is derived from an EMBL/GenBank/DDBJ whole genome shotgun (WGS) entry which is preliminary data.</text>
</comment>
<proteinExistence type="predicted"/>
<dbReference type="Gene3D" id="3.30.450.20">
    <property type="entry name" value="PAS domain"/>
    <property type="match status" value="1"/>
</dbReference>
<dbReference type="GO" id="GO:0016020">
    <property type="term" value="C:membrane"/>
    <property type="evidence" value="ECO:0007669"/>
    <property type="project" value="InterPro"/>
</dbReference>
<dbReference type="InterPro" id="IPR000700">
    <property type="entry name" value="PAS-assoc_C"/>
</dbReference>
<feature type="domain" description="Methyl-accepting transducer" evidence="3">
    <location>
        <begin position="228"/>
        <end position="339"/>
    </location>
</feature>
<feature type="domain" description="PAS" evidence="4">
    <location>
        <begin position="61"/>
        <end position="104"/>
    </location>
</feature>
<dbReference type="PROSITE" id="PS50111">
    <property type="entry name" value="CHEMOTAXIS_TRANSDUC_2"/>
    <property type="match status" value="1"/>
</dbReference>
<dbReference type="PROSITE" id="PS50113">
    <property type="entry name" value="PAC"/>
    <property type="match status" value="1"/>
</dbReference>
<dbReference type="SUPFAM" id="SSF55785">
    <property type="entry name" value="PYP-like sensor domain (PAS domain)"/>
    <property type="match status" value="1"/>
</dbReference>
<dbReference type="InterPro" id="IPR000014">
    <property type="entry name" value="PAS"/>
</dbReference>
<dbReference type="InterPro" id="IPR035965">
    <property type="entry name" value="PAS-like_dom_sf"/>
</dbReference>